<feature type="region of interest" description="Disordered" evidence="2">
    <location>
        <begin position="397"/>
        <end position="427"/>
    </location>
</feature>
<dbReference type="AlphaFoldDB" id="A0A8H6X8C8"/>
<name>A0A8H6X8C8_9AGAR</name>
<organism evidence="3 4">
    <name type="scientific">Mycena sanguinolenta</name>
    <dbReference type="NCBI Taxonomy" id="230812"/>
    <lineage>
        <taxon>Eukaryota</taxon>
        <taxon>Fungi</taxon>
        <taxon>Dikarya</taxon>
        <taxon>Basidiomycota</taxon>
        <taxon>Agaricomycotina</taxon>
        <taxon>Agaricomycetes</taxon>
        <taxon>Agaricomycetidae</taxon>
        <taxon>Agaricales</taxon>
        <taxon>Marasmiineae</taxon>
        <taxon>Mycenaceae</taxon>
        <taxon>Mycena</taxon>
    </lineage>
</organism>
<dbReference type="Pfam" id="PF18758">
    <property type="entry name" value="KDZ"/>
    <property type="match status" value="1"/>
</dbReference>
<keyword evidence="1" id="KW-0175">Coiled coil</keyword>
<gene>
    <name evidence="3" type="ORF">MSAN_02331900</name>
</gene>
<dbReference type="Proteomes" id="UP000623467">
    <property type="component" value="Unassembled WGS sequence"/>
</dbReference>
<dbReference type="EMBL" id="JACAZH010000040">
    <property type="protein sequence ID" value="KAF7335854.1"/>
    <property type="molecule type" value="Genomic_DNA"/>
</dbReference>
<evidence type="ECO:0000313" key="3">
    <source>
        <dbReference type="EMBL" id="KAF7335854.1"/>
    </source>
</evidence>
<proteinExistence type="predicted"/>
<accession>A0A8H6X8C8</accession>
<evidence type="ECO:0000256" key="1">
    <source>
        <dbReference type="SAM" id="Coils"/>
    </source>
</evidence>
<feature type="region of interest" description="Disordered" evidence="2">
    <location>
        <begin position="251"/>
        <end position="270"/>
    </location>
</feature>
<dbReference type="OrthoDB" id="3257338at2759"/>
<comment type="caution">
    <text evidence="3">The sequence shown here is derived from an EMBL/GenBank/DDBJ whole genome shotgun (WGS) entry which is preliminary data.</text>
</comment>
<sequence>MKRPQAVGDLQLGERYINMHYMFLCSVAGTDLFRFFVSYDFACQWQLNLWGRMAKYKDATLTLDGEGRFFAFLVPKFHLPAHIEACNLKYSFRLTRDVGQTDDEAPERFRRDTIDDHFNDWNHKKIIALGYTLRRKIEATVPEMVKTRRALQDMNESMAPEVLAKWVAMADRWEENIANPNPFETIRKDQHVAQVRPELAAEAAEREELGMEDEGGGEGGHAHNGAHRDGLAAMSLQLEDRHCGKILPSASQCSGARDDETRARQAGGRAIPGLPVSGTALWLPSAIAREAVPGKREVFVQKTVFKHEYRLRVGQASEALHEIRRLLLVRTHLYKSKDTHSRGVRANMRSNDKIAALNEQIKRAAATYRAAHQTLESLGRKVGQNKWSWSLHELKEDDVRGLSSSPIPRPGAEGQGGQEEEEEGEER</sequence>
<dbReference type="InterPro" id="IPR040521">
    <property type="entry name" value="KDZ"/>
</dbReference>
<evidence type="ECO:0000313" key="4">
    <source>
        <dbReference type="Proteomes" id="UP000623467"/>
    </source>
</evidence>
<reference evidence="3" key="1">
    <citation type="submission" date="2020-05" db="EMBL/GenBank/DDBJ databases">
        <title>Mycena genomes resolve the evolution of fungal bioluminescence.</title>
        <authorList>
            <person name="Tsai I.J."/>
        </authorList>
    </citation>
    <scope>NUCLEOTIDE SEQUENCE</scope>
    <source>
        <strain evidence="3">160909Yilan</strain>
    </source>
</reference>
<evidence type="ECO:0000256" key="2">
    <source>
        <dbReference type="SAM" id="MobiDB-lite"/>
    </source>
</evidence>
<feature type="coiled-coil region" evidence="1">
    <location>
        <begin position="347"/>
        <end position="374"/>
    </location>
</feature>
<keyword evidence="4" id="KW-1185">Reference proteome</keyword>
<protein>
    <submittedName>
        <fullName evidence="3">CxC2 domain-containing protein</fullName>
    </submittedName>
</protein>
<feature type="compositionally biased region" description="Acidic residues" evidence="2">
    <location>
        <begin position="418"/>
        <end position="427"/>
    </location>
</feature>